<feature type="region of interest" description="Disordered" evidence="1">
    <location>
        <begin position="597"/>
        <end position="616"/>
    </location>
</feature>
<organism evidence="4 7">
    <name type="scientific">Araneus ventricosus</name>
    <name type="common">Orbweaver spider</name>
    <name type="synonym">Epeira ventricosa</name>
    <dbReference type="NCBI Taxonomy" id="182803"/>
    <lineage>
        <taxon>Eukaryota</taxon>
        <taxon>Metazoa</taxon>
        <taxon>Ecdysozoa</taxon>
        <taxon>Arthropoda</taxon>
        <taxon>Chelicerata</taxon>
        <taxon>Arachnida</taxon>
        <taxon>Araneae</taxon>
        <taxon>Araneomorphae</taxon>
        <taxon>Entelegynae</taxon>
        <taxon>Araneoidea</taxon>
        <taxon>Araneidae</taxon>
        <taxon>Araneus</taxon>
    </lineage>
</organism>
<evidence type="ECO:0000313" key="5">
    <source>
        <dbReference type="EMBL" id="GBM56682.1"/>
    </source>
</evidence>
<accession>A0A4Y2GUX1</accession>
<comment type="caution">
    <text evidence="4">The sequence shown here is derived from an EMBL/GenBank/DDBJ whole genome shotgun (WGS) entry which is preliminary data.</text>
</comment>
<dbReference type="EMBL" id="BGPR01179089">
    <property type="protein sequence ID" value="GBM56682.1"/>
    <property type="molecule type" value="Genomic_DNA"/>
</dbReference>
<reference evidence="4 7" key="1">
    <citation type="journal article" date="2019" name="Sci. Rep.">
        <title>Orb-weaving spider Araneus ventricosus genome elucidates the spidroin gene catalogue.</title>
        <authorList>
            <person name="Kono N."/>
            <person name="Nakamura H."/>
            <person name="Ohtoshi R."/>
            <person name="Moran D.A.P."/>
            <person name="Shinohara A."/>
            <person name="Yoshida Y."/>
            <person name="Fujiwara M."/>
            <person name="Mori M."/>
            <person name="Tomita M."/>
            <person name="Arakawa K."/>
        </authorList>
    </citation>
    <scope>NUCLEOTIDE SEQUENCE [LARGE SCALE GENOMIC DNA]</scope>
</reference>
<dbReference type="AlphaFoldDB" id="A0A4Y2GUX1"/>
<dbReference type="InterPro" id="IPR049012">
    <property type="entry name" value="Mutator_transp_dom"/>
</dbReference>
<dbReference type="OrthoDB" id="6429571at2759"/>
<proteinExistence type="predicted"/>
<evidence type="ECO:0000259" key="2">
    <source>
        <dbReference type="Pfam" id="PF20700"/>
    </source>
</evidence>
<evidence type="ECO:0000313" key="3">
    <source>
        <dbReference type="EMBL" id="GBM56604.1"/>
    </source>
</evidence>
<keyword evidence="7" id="KW-1185">Reference proteome</keyword>
<dbReference type="Pfam" id="PF20700">
    <property type="entry name" value="Mutator"/>
    <property type="match status" value="1"/>
</dbReference>
<name>A0A4Y2GUX1_ARAVE</name>
<dbReference type="PANTHER" id="PTHR33309:SF3">
    <property type="entry name" value="CCHC-TYPE DOMAIN-CONTAINING PROTEIN"/>
    <property type="match status" value="1"/>
</dbReference>
<sequence length="616" mass="69788">MDTVSRRYRKLKGRPSKRKRLCASNISKRWEKDKVENSNISECVDNCVSNEGEERKDSVNVSATKLEVLPSTSASTSNVIKNNSYVIMNNSMWSSLLSNTKCDDCNMCSLDVTCNGTCGFSSKIELKCKNCERVYNSIFSSPRDSFDKWFEANKKLVEAFLKIGKGHAALEVFSMAIGIHAMDKKTFSKCLHKLYEEKQSYKDDILQVSRKIVRQKHNELASPSDQNNEIIDITVSYDGTWQKRGHTSLYGIGIVVDILTGLVIDYEILSKYCPECTTAKRDLGEQSADFSIWYKAHKPECSENYVGSLNAMEVKAAEILWTRSVENCGMRYMNVLSDGDSKTYQHLLELDVYGDNMKISKEECLNHVAKRLGTGLRNKVKEWRSKGVTIGGRKEGSLKESTILKLTNFYRKAIKDNVPDVQKMKNAIFASLFHTSSTDKAPKHNKCPTGVTSWCFYQRALANNEKPKSHSSMKTKLSAQVLEKILPVYQRLANNELLARCDSGKTQNVNESIHSVIWNNCPKETFVSKKRLELAVISAIGEFNFGCLNNLSAEQNELNSESVQIAQRRDKRRIAQSESRGTEMWKRKRISKKLSKSNNTTKIIEKEGETYGSGKF</sequence>
<dbReference type="EMBL" id="BGPR01179063">
    <property type="protein sequence ID" value="GBM56604.1"/>
    <property type="molecule type" value="Genomic_DNA"/>
</dbReference>
<evidence type="ECO:0000313" key="4">
    <source>
        <dbReference type="EMBL" id="GBM56649.1"/>
    </source>
</evidence>
<evidence type="ECO:0000256" key="1">
    <source>
        <dbReference type="SAM" id="MobiDB-lite"/>
    </source>
</evidence>
<dbReference type="EMBL" id="BGPR01179090">
    <property type="protein sequence ID" value="GBM56685.1"/>
    <property type="molecule type" value="Genomic_DNA"/>
</dbReference>
<feature type="domain" description="Mutator-like transposase" evidence="2">
    <location>
        <begin position="90"/>
        <end position="455"/>
    </location>
</feature>
<dbReference type="PANTHER" id="PTHR33309">
    <property type="entry name" value="KERATIN, ULTRA HIGH-SULFUR MATRIX PROTEIN-LIKE"/>
    <property type="match status" value="1"/>
</dbReference>
<evidence type="ECO:0000313" key="6">
    <source>
        <dbReference type="EMBL" id="GBM56685.1"/>
    </source>
</evidence>
<evidence type="ECO:0000313" key="7">
    <source>
        <dbReference type="Proteomes" id="UP000499080"/>
    </source>
</evidence>
<dbReference type="Proteomes" id="UP000499080">
    <property type="component" value="Unassembled WGS sequence"/>
</dbReference>
<gene>
    <name evidence="5" type="ORF">AVEN_118079_1</name>
    <name evidence="6" type="ORF">AVEN_122546_1</name>
    <name evidence="4" type="ORF">AVEN_50711_1</name>
    <name evidence="3" type="ORF">AVEN_97112_1</name>
</gene>
<protein>
    <recommendedName>
        <fullName evidence="2">Mutator-like transposase domain-containing protein</fullName>
    </recommendedName>
</protein>
<dbReference type="EMBL" id="BGPR01179078">
    <property type="protein sequence ID" value="GBM56649.1"/>
    <property type="molecule type" value="Genomic_DNA"/>
</dbReference>